<dbReference type="Proteomes" id="UP000662637">
    <property type="component" value="Unassembled WGS sequence"/>
</dbReference>
<evidence type="ECO:0000313" key="5">
    <source>
        <dbReference type="EMBL" id="VTJ62986.1"/>
    </source>
</evidence>
<keyword evidence="1" id="KW-1015">Disulfide bond</keyword>
<gene>
    <name evidence="4" type="ORF">GHT09_013109</name>
    <name evidence="5" type="ORF">MONAX_5E016656</name>
</gene>
<feature type="domain" description="Sushi" evidence="3">
    <location>
        <begin position="71"/>
        <end position="95"/>
    </location>
</feature>
<feature type="transmembrane region" description="Helical" evidence="2">
    <location>
        <begin position="38"/>
        <end position="62"/>
    </location>
</feature>
<protein>
    <recommendedName>
        <fullName evidence="3">Sushi domain-containing protein</fullName>
    </recommendedName>
</protein>
<dbReference type="Gene3D" id="2.10.70.10">
    <property type="entry name" value="Complement Module, domain 1"/>
    <property type="match status" value="1"/>
</dbReference>
<evidence type="ECO:0000313" key="6">
    <source>
        <dbReference type="Proteomes" id="UP000335636"/>
    </source>
</evidence>
<dbReference type="AlphaFoldDB" id="A0A5E4B1P2"/>
<dbReference type="EMBL" id="WJEC01002789">
    <property type="protein sequence ID" value="KAF7475912.1"/>
    <property type="molecule type" value="Genomic_DNA"/>
</dbReference>
<evidence type="ECO:0000313" key="4">
    <source>
        <dbReference type="EMBL" id="KAF7475912.1"/>
    </source>
</evidence>
<reference evidence="4" key="2">
    <citation type="submission" date="2020-08" db="EMBL/GenBank/DDBJ databases">
        <authorList>
            <person name="Shumante A."/>
            <person name="Zimin A.V."/>
            <person name="Puiu D."/>
            <person name="Salzberg S.L."/>
        </authorList>
    </citation>
    <scope>NUCLEOTIDE SEQUENCE</scope>
    <source>
        <strain evidence="4">WC2-LM</strain>
        <tissue evidence="4">Liver</tissue>
    </source>
</reference>
<keyword evidence="2" id="KW-1133">Transmembrane helix</keyword>
<organism evidence="5 6">
    <name type="scientific">Marmota monax</name>
    <name type="common">Woodchuck</name>
    <dbReference type="NCBI Taxonomy" id="9995"/>
    <lineage>
        <taxon>Eukaryota</taxon>
        <taxon>Metazoa</taxon>
        <taxon>Chordata</taxon>
        <taxon>Craniata</taxon>
        <taxon>Vertebrata</taxon>
        <taxon>Euteleostomi</taxon>
        <taxon>Mammalia</taxon>
        <taxon>Eutheria</taxon>
        <taxon>Euarchontoglires</taxon>
        <taxon>Glires</taxon>
        <taxon>Rodentia</taxon>
        <taxon>Sciuromorpha</taxon>
        <taxon>Sciuridae</taxon>
        <taxon>Xerinae</taxon>
        <taxon>Marmotini</taxon>
        <taxon>Marmota</taxon>
    </lineage>
</organism>
<keyword evidence="2" id="KW-0472">Membrane</keyword>
<dbReference type="EMBL" id="CABDUW010000215">
    <property type="protein sequence ID" value="VTJ62986.1"/>
    <property type="molecule type" value="Genomic_DNA"/>
</dbReference>
<evidence type="ECO:0000259" key="3">
    <source>
        <dbReference type="Pfam" id="PF00084"/>
    </source>
</evidence>
<proteinExistence type="predicted"/>
<dbReference type="Pfam" id="PF00084">
    <property type="entry name" value="Sushi"/>
    <property type="match status" value="1"/>
</dbReference>
<sequence length="106" mass="11260">MGPLSSTPAKGARVSQATAPEFAKKTVTGVAAFHTAQMVISIVTGSLVPITHIIIIFTWSLVPSLSTFSMGHQLRGSPERTCLLNGSWSGVQPVCEGEELELWNPP</sequence>
<accession>A0A5E4B1P2</accession>
<reference evidence="5 6" key="1">
    <citation type="submission" date="2019-04" db="EMBL/GenBank/DDBJ databases">
        <authorList>
            <person name="Alioto T."/>
            <person name="Alioto T."/>
        </authorList>
    </citation>
    <scope>NUCLEOTIDE SEQUENCE [LARGE SCALE GENOMIC DNA]</scope>
</reference>
<dbReference type="InterPro" id="IPR035976">
    <property type="entry name" value="Sushi/SCR/CCP_sf"/>
</dbReference>
<dbReference type="CDD" id="cd00033">
    <property type="entry name" value="CCP"/>
    <property type="match status" value="1"/>
</dbReference>
<dbReference type="Proteomes" id="UP000335636">
    <property type="component" value="Unassembled WGS sequence"/>
</dbReference>
<dbReference type="SUPFAM" id="SSF57535">
    <property type="entry name" value="Complement control module/SCR domain"/>
    <property type="match status" value="1"/>
</dbReference>
<evidence type="ECO:0000256" key="2">
    <source>
        <dbReference type="SAM" id="Phobius"/>
    </source>
</evidence>
<dbReference type="InterPro" id="IPR000436">
    <property type="entry name" value="Sushi_SCR_CCP_dom"/>
</dbReference>
<name>A0A5E4B1P2_MARMO</name>
<evidence type="ECO:0000256" key="1">
    <source>
        <dbReference type="ARBA" id="ARBA00023157"/>
    </source>
</evidence>
<keyword evidence="6" id="KW-1185">Reference proteome</keyword>
<keyword evidence="2" id="KW-0812">Transmembrane</keyword>